<protein>
    <recommendedName>
        <fullName evidence="4">Integral membrane protein</fullName>
    </recommendedName>
</protein>
<dbReference type="EMBL" id="AVPI01000001">
    <property type="protein sequence ID" value="KGN36063.1"/>
    <property type="molecule type" value="Genomic_DNA"/>
</dbReference>
<evidence type="ECO:0008006" key="4">
    <source>
        <dbReference type="Google" id="ProtNLM"/>
    </source>
</evidence>
<dbReference type="PROSITE" id="PS51257">
    <property type="entry name" value="PROKAR_LIPOPROTEIN"/>
    <property type="match status" value="1"/>
</dbReference>
<dbReference type="RefSeq" id="WP_035945558.1">
    <property type="nucleotide sequence ID" value="NZ_AVPI01000001.1"/>
</dbReference>
<accession>A0ABR4XIQ1</accession>
<keyword evidence="1" id="KW-0472">Membrane</keyword>
<keyword evidence="1" id="KW-1133">Transmembrane helix</keyword>
<proteinExistence type="predicted"/>
<gene>
    <name evidence="2" type="ORF">N798_01480</name>
</gene>
<keyword evidence="1" id="KW-0812">Transmembrane</keyword>
<sequence>MNDEMRVRDIPAVLVSAWRVLRVYWAPFVVIACLGLALRSGALWVAVEVSDHNAFVAQLILVLAPLGFLLAMIAMLWMTRGALPNVAELSRREARQAPTEKRELRLVDVAVSVLVPFLAVYVSYGLLKEDLYRFTNEAAYDEFNQFTLGEPPDIDFASRLAIYDWQVVLAIVVIAWVVRYALGKFESVTRFLWLAFAGALVEVYYTSQVAQKVAEFREDGVAWVQERRASRLVLDEYDQVITSLGPLANPVDTATTWLFGLVGAIDAVVIVPLAWITVGAVVLGHKLSGPEEPARQPDPRWERIPAPVRRFGGGLVADVRERWSAFWNGLRMMATAGLLPMLTFCLAFLLVIRIPWIVGQLLRLAIGPLQTDTWLAFSPMEKAVGLAITMVLAAALLAAAIDWLLGPKLHPADAEPQPTAPREVSAEAGA</sequence>
<feature type="transmembrane region" description="Helical" evidence="1">
    <location>
        <begin position="383"/>
        <end position="405"/>
    </location>
</feature>
<feature type="transmembrane region" description="Helical" evidence="1">
    <location>
        <begin position="160"/>
        <end position="178"/>
    </location>
</feature>
<feature type="transmembrane region" description="Helical" evidence="1">
    <location>
        <begin position="257"/>
        <end position="283"/>
    </location>
</feature>
<keyword evidence="3" id="KW-1185">Reference proteome</keyword>
<reference evidence="2 3" key="1">
    <citation type="submission" date="2013-08" db="EMBL/GenBank/DDBJ databases">
        <title>The genome sequence of Knoellia flava.</title>
        <authorList>
            <person name="Zhu W."/>
            <person name="Wang G."/>
        </authorList>
    </citation>
    <scope>NUCLEOTIDE SEQUENCE [LARGE SCALE GENOMIC DNA]</scope>
    <source>
        <strain evidence="2 3">TL1</strain>
    </source>
</reference>
<dbReference type="Proteomes" id="UP000029990">
    <property type="component" value="Unassembled WGS sequence"/>
</dbReference>
<organism evidence="2 3">
    <name type="scientific">Knoellia flava TL1</name>
    <dbReference type="NCBI Taxonomy" id="1385518"/>
    <lineage>
        <taxon>Bacteria</taxon>
        <taxon>Bacillati</taxon>
        <taxon>Actinomycetota</taxon>
        <taxon>Actinomycetes</taxon>
        <taxon>Micrococcales</taxon>
        <taxon>Intrasporangiaceae</taxon>
        <taxon>Knoellia</taxon>
    </lineage>
</organism>
<evidence type="ECO:0000313" key="2">
    <source>
        <dbReference type="EMBL" id="KGN36063.1"/>
    </source>
</evidence>
<name>A0ABR4XIQ1_9MICO</name>
<evidence type="ECO:0000256" key="1">
    <source>
        <dbReference type="SAM" id="Phobius"/>
    </source>
</evidence>
<feature type="transmembrane region" description="Helical" evidence="1">
    <location>
        <begin position="59"/>
        <end position="83"/>
    </location>
</feature>
<evidence type="ECO:0000313" key="3">
    <source>
        <dbReference type="Proteomes" id="UP000029990"/>
    </source>
</evidence>
<feature type="transmembrane region" description="Helical" evidence="1">
    <location>
        <begin position="338"/>
        <end position="358"/>
    </location>
</feature>
<feature type="transmembrane region" description="Helical" evidence="1">
    <location>
        <begin position="21"/>
        <end position="47"/>
    </location>
</feature>
<feature type="transmembrane region" description="Helical" evidence="1">
    <location>
        <begin position="104"/>
        <end position="124"/>
    </location>
</feature>
<comment type="caution">
    <text evidence="2">The sequence shown here is derived from an EMBL/GenBank/DDBJ whole genome shotgun (WGS) entry which is preliminary data.</text>
</comment>